<name>A0ABW5XVX6_9BACL</name>
<dbReference type="Gene3D" id="3.30.750.24">
    <property type="entry name" value="STAS domain"/>
    <property type="match status" value="1"/>
</dbReference>
<dbReference type="SUPFAM" id="SSF52091">
    <property type="entry name" value="SpoIIaa-like"/>
    <property type="match status" value="1"/>
</dbReference>
<gene>
    <name evidence="2" type="ORF">ACFSY7_01330</name>
</gene>
<dbReference type="RefSeq" id="WP_380146533.1">
    <property type="nucleotide sequence ID" value="NZ_JBHUOR010000008.1"/>
</dbReference>
<evidence type="ECO:0000313" key="3">
    <source>
        <dbReference type="Proteomes" id="UP001597568"/>
    </source>
</evidence>
<evidence type="ECO:0000313" key="2">
    <source>
        <dbReference type="EMBL" id="MFD2867159.1"/>
    </source>
</evidence>
<dbReference type="Proteomes" id="UP001597568">
    <property type="component" value="Unassembled WGS sequence"/>
</dbReference>
<comment type="caution">
    <text evidence="2">The sequence shown here is derived from an EMBL/GenBank/DDBJ whole genome shotgun (WGS) entry which is preliminary data.</text>
</comment>
<keyword evidence="3" id="KW-1185">Reference proteome</keyword>
<sequence length="153" mass="17297">MDLQHENSQLKAKIAEYELILSSMSAPVIESFLGNVVLVPLTGILTLERINNIDQAIFDYVAEKPLSECMVIDFTGIDVSDFNYIDLHLLTERFEKLNKTLAIMGIRVLHSGMNPDVVRHFITTGYSLKSESFPSFRTALQQLVRDGYEKAND</sequence>
<proteinExistence type="predicted"/>
<reference evidence="3" key="1">
    <citation type="journal article" date="2019" name="Int. J. Syst. Evol. Microbiol.">
        <title>The Global Catalogue of Microorganisms (GCM) 10K type strain sequencing project: providing services to taxonomists for standard genome sequencing and annotation.</title>
        <authorList>
            <consortium name="The Broad Institute Genomics Platform"/>
            <consortium name="The Broad Institute Genome Sequencing Center for Infectious Disease"/>
            <person name="Wu L."/>
            <person name="Ma J."/>
        </authorList>
    </citation>
    <scope>NUCLEOTIDE SEQUENCE [LARGE SCALE GENOMIC DNA]</scope>
    <source>
        <strain evidence="3">KCTC 33522</strain>
    </source>
</reference>
<feature type="domain" description="STAS" evidence="1">
    <location>
        <begin position="35"/>
        <end position="143"/>
    </location>
</feature>
<dbReference type="EMBL" id="JBHUOR010000008">
    <property type="protein sequence ID" value="MFD2867159.1"/>
    <property type="molecule type" value="Genomic_DNA"/>
</dbReference>
<dbReference type="InterPro" id="IPR036513">
    <property type="entry name" value="STAS_dom_sf"/>
</dbReference>
<accession>A0ABW5XVX6</accession>
<evidence type="ECO:0000259" key="1">
    <source>
        <dbReference type="PROSITE" id="PS50801"/>
    </source>
</evidence>
<protein>
    <recommendedName>
        <fullName evidence="1">STAS domain-containing protein</fullName>
    </recommendedName>
</protein>
<dbReference type="PROSITE" id="PS50801">
    <property type="entry name" value="STAS"/>
    <property type="match status" value="1"/>
</dbReference>
<dbReference type="InterPro" id="IPR002645">
    <property type="entry name" value="STAS_dom"/>
</dbReference>
<organism evidence="2 3">
    <name type="scientific">Kurthia populi</name>
    <dbReference type="NCBI Taxonomy" id="1562132"/>
    <lineage>
        <taxon>Bacteria</taxon>
        <taxon>Bacillati</taxon>
        <taxon>Bacillota</taxon>
        <taxon>Bacilli</taxon>
        <taxon>Bacillales</taxon>
        <taxon>Caryophanaceae</taxon>
        <taxon>Kurthia</taxon>
    </lineage>
</organism>